<dbReference type="InterPro" id="IPR051202">
    <property type="entry name" value="Peptidase_C40"/>
</dbReference>
<gene>
    <name evidence="7" type="ORF">PAECIP111891_00541</name>
</gene>
<evidence type="ECO:0000256" key="1">
    <source>
        <dbReference type="ARBA" id="ARBA00007074"/>
    </source>
</evidence>
<feature type="chain" id="PRO_5045749348" description="NlpC/P60 domain-containing protein" evidence="5">
    <location>
        <begin position="29"/>
        <end position="345"/>
    </location>
</feature>
<comment type="similarity">
    <text evidence="1">Belongs to the peptidase C40 family.</text>
</comment>
<evidence type="ECO:0000259" key="6">
    <source>
        <dbReference type="PROSITE" id="PS51935"/>
    </source>
</evidence>
<feature type="signal peptide" evidence="5">
    <location>
        <begin position="1"/>
        <end position="28"/>
    </location>
</feature>
<evidence type="ECO:0000313" key="8">
    <source>
        <dbReference type="Proteomes" id="UP000838821"/>
    </source>
</evidence>
<evidence type="ECO:0000256" key="3">
    <source>
        <dbReference type="ARBA" id="ARBA00022801"/>
    </source>
</evidence>
<reference evidence="7" key="1">
    <citation type="submission" date="2022-01" db="EMBL/GenBank/DDBJ databases">
        <authorList>
            <person name="Criscuolo A."/>
        </authorList>
    </citation>
    <scope>NUCLEOTIDE SEQUENCE</scope>
    <source>
        <strain evidence="7">CIP111891</strain>
    </source>
</reference>
<organism evidence="7 8">
    <name type="scientific">Paenibacillus allorhizoplanae</name>
    <dbReference type="NCBI Taxonomy" id="2905648"/>
    <lineage>
        <taxon>Bacteria</taxon>
        <taxon>Bacillati</taxon>
        <taxon>Bacillota</taxon>
        <taxon>Bacilli</taxon>
        <taxon>Bacillales</taxon>
        <taxon>Paenibacillaceae</taxon>
        <taxon>Paenibacillus</taxon>
    </lineage>
</organism>
<dbReference type="Pfam" id="PF00877">
    <property type="entry name" value="NLPC_P60"/>
    <property type="match status" value="1"/>
</dbReference>
<protein>
    <recommendedName>
        <fullName evidence="6">NlpC/P60 domain-containing protein</fullName>
    </recommendedName>
</protein>
<feature type="domain" description="NlpC/P60" evidence="6">
    <location>
        <begin position="221"/>
        <end position="345"/>
    </location>
</feature>
<sequence length="345" mass="38671">MRIRKQIFRCAHIALLSMMLLHATSVKAAENASPTVFLDGLPLSFQTPPVIEAGYSLVPMRALFEAEGATISWDENTRTVTAVKDGATVTYQIGDSFAYKNKERLELPLPGKIIDGFTMMPLRFISETLGNLVKWHDYSRSITISSVHDNETTIQYGVNLRDTPDKNDDTHILRMLAKTEKIHVIREINPDWLEVQAQDGTIGFISSAPQYSDYTNTSIAMKQADALITFGSKFIGTPYEFGAASGQTNTFDCSSFVQYVFDHVLSKDLPRVSYDQALQGKEVGINDLRKGDLLFFTARGLDIGHVGIYAGNGRILQTYSKEDGVHFTAFDEKWKKRFVTARRLF</sequence>
<keyword evidence="4" id="KW-0788">Thiol protease</keyword>
<keyword evidence="5" id="KW-0732">Signal</keyword>
<keyword evidence="2" id="KW-0645">Protease</keyword>
<evidence type="ECO:0000256" key="4">
    <source>
        <dbReference type="ARBA" id="ARBA00022807"/>
    </source>
</evidence>
<dbReference type="InterPro" id="IPR012854">
    <property type="entry name" value="Cu_amine_oxidase-like_N"/>
</dbReference>
<dbReference type="SUPFAM" id="SSF54001">
    <property type="entry name" value="Cysteine proteinases"/>
    <property type="match status" value="1"/>
</dbReference>
<keyword evidence="8" id="KW-1185">Reference proteome</keyword>
<dbReference type="PANTHER" id="PTHR47053">
    <property type="entry name" value="MUREIN DD-ENDOPEPTIDASE MEPH-RELATED"/>
    <property type="match status" value="1"/>
</dbReference>
<dbReference type="Pfam" id="PF07833">
    <property type="entry name" value="Cu_amine_oxidN1"/>
    <property type="match status" value="1"/>
</dbReference>
<dbReference type="Gene3D" id="3.90.1720.10">
    <property type="entry name" value="endopeptidase domain like (from Nostoc punctiforme)"/>
    <property type="match status" value="1"/>
</dbReference>
<keyword evidence="3" id="KW-0378">Hydrolase</keyword>
<evidence type="ECO:0000313" key="7">
    <source>
        <dbReference type="EMBL" id="CAH1194868.1"/>
    </source>
</evidence>
<dbReference type="SUPFAM" id="SSF55383">
    <property type="entry name" value="Copper amine oxidase, domain N"/>
    <property type="match status" value="1"/>
</dbReference>
<dbReference type="RefSeq" id="WP_236284392.1">
    <property type="nucleotide sequence ID" value="NZ_CAKMMW010000002.1"/>
</dbReference>
<dbReference type="Gene3D" id="3.30.457.10">
    <property type="entry name" value="Copper amine oxidase-like, N-terminal domain"/>
    <property type="match status" value="1"/>
</dbReference>
<dbReference type="Proteomes" id="UP000838821">
    <property type="component" value="Unassembled WGS sequence"/>
</dbReference>
<name>A0ABN8G4C5_9BACL</name>
<dbReference type="PROSITE" id="PS51935">
    <property type="entry name" value="NLPC_P60"/>
    <property type="match status" value="1"/>
</dbReference>
<evidence type="ECO:0000256" key="5">
    <source>
        <dbReference type="SAM" id="SignalP"/>
    </source>
</evidence>
<comment type="caution">
    <text evidence="7">The sequence shown here is derived from an EMBL/GenBank/DDBJ whole genome shotgun (WGS) entry which is preliminary data.</text>
</comment>
<accession>A0ABN8G4C5</accession>
<dbReference type="PANTHER" id="PTHR47053:SF1">
    <property type="entry name" value="MUREIN DD-ENDOPEPTIDASE MEPH-RELATED"/>
    <property type="match status" value="1"/>
</dbReference>
<dbReference type="InterPro" id="IPR036582">
    <property type="entry name" value="Mao_N_sf"/>
</dbReference>
<dbReference type="EMBL" id="CAKMMW010000002">
    <property type="protein sequence ID" value="CAH1194868.1"/>
    <property type="molecule type" value="Genomic_DNA"/>
</dbReference>
<proteinExistence type="inferred from homology"/>
<dbReference type="InterPro" id="IPR038765">
    <property type="entry name" value="Papain-like_cys_pep_sf"/>
</dbReference>
<evidence type="ECO:0000256" key="2">
    <source>
        <dbReference type="ARBA" id="ARBA00022670"/>
    </source>
</evidence>
<dbReference type="InterPro" id="IPR000064">
    <property type="entry name" value="NLP_P60_dom"/>
</dbReference>